<dbReference type="PANTHER" id="PTHR42755:SF1">
    <property type="entry name" value="3-DEOXY-D-MANNO-OCTULOSONIC ACID TRANSFERASE, MITOCHONDRIAL-RELATED"/>
    <property type="match status" value="1"/>
</dbReference>
<dbReference type="Gene3D" id="3.40.50.11720">
    <property type="entry name" value="3-Deoxy-D-manno-octulosonic-acid transferase, N-terminal domain"/>
    <property type="match status" value="1"/>
</dbReference>
<evidence type="ECO:0000256" key="3">
    <source>
        <dbReference type="ARBA" id="ARBA00012621"/>
    </source>
</evidence>
<evidence type="ECO:0000256" key="9">
    <source>
        <dbReference type="PIRSR" id="PIRSR639901-2"/>
    </source>
</evidence>
<dbReference type="GO" id="GO:0043842">
    <property type="term" value="F:Kdo transferase activity"/>
    <property type="evidence" value="ECO:0007669"/>
    <property type="project" value="UniProtKB-EC"/>
</dbReference>
<gene>
    <name evidence="12" type="ORF">BAR1_13865</name>
</gene>
<evidence type="ECO:0000256" key="6">
    <source>
        <dbReference type="ARBA" id="ARBA00031445"/>
    </source>
</evidence>
<keyword evidence="10" id="KW-0472">Membrane</keyword>
<evidence type="ECO:0000256" key="1">
    <source>
        <dbReference type="ARBA" id="ARBA00003394"/>
    </source>
</evidence>
<evidence type="ECO:0000256" key="10">
    <source>
        <dbReference type="RuleBase" id="RU365103"/>
    </source>
</evidence>
<dbReference type="InterPro" id="IPR007507">
    <property type="entry name" value="Glycos_transf_N"/>
</dbReference>
<dbReference type="Pfam" id="PF04413">
    <property type="entry name" value="Glycos_transf_N"/>
    <property type="match status" value="1"/>
</dbReference>
<dbReference type="GO" id="GO:0009244">
    <property type="term" value="P:lipopolysaccharide core region biosynthetic process"/>
    <property type="evidence" value="ECO:0007669"/>
    <property type="project" value="UniProtKB-UniRule"/>
</dbReference>
<evidence type="ECO:0000313" key="13">
    <source>
        <dbReference type="Proteomes" id="UP000261704"/>
    </source>
</evidence>
<dbReference type="EMBL" id="CP032125">
    <property type="protein sequence ID" value="AXX98917.1"/>
    <property type="molecule type" value="Genomic_DNA"/>
</dbReference>
<accession>A0A347UJ89</accession>
<dbReference type="EC" id="2.4.99.12" evidence="3 10"/>
<comment type="subcellular location">
    <subcellularLocation>
        <location evidence="10">Cell membrane</location>
    </subcellularLocation>
</comment>
<evidence type="ECO:0000313" key="12">
    <source>
        <dbReference type="EMBL" id="AXX98917.1"/>
    </source>
</evidence>
<dbReference type="GO" id="GO:0009245">
    <property type="term" value="P:lipid A biosynthetic process"/>
    <property type="evidence" value="ECO:0007669"/>
    <property type="project" value="TreeGrafter"/>
</dbReference>
<dbReference type="OrthoDB" id="9789797at2"/>
<dbReference type="GO" id="GO:0005886">
    <property type="term" value="C:plasma membrane"/>
    <property type="evidence" value="ECO:0007669"/>
    <property type="project" value="UniProtKB-SubCell"/>
</dbReference>
<comment type="similarity">
    <text evidence="10">Belongs to the glycosyltransferase group 1 family.</text>
</comment>
<evidence type="ECO:0000256" key="5">
    <source>
        <dbReference type="ARBA" id="ARBA00022679"/>
    </source>
</evidence>
<keyword evidence="13" id="KW-1185">Reference proteome</keyword>
<comment type="function">
    <text evidence="1 10">Involved in lipopolysaccharide (LPS) biosynthesis. Catalyzes the transfer of 3-deoxy-D-manno-octulosonate (Kdo) residue(s) from CMP-Kdo to lipid IV(A), the tetraacyldisaccharide-1,4'-bisphosphate precursor of lipid A.</text>
</comment>
<evidence type="ECO:0000256" key="4">
    <source>
        <dbReference type="ARBA" id="ARBA00019077"/>
    </source>
</evidence>
<evidence type="ECO:0000259" key="11">
    <source>
        <dbReference type="Pfam" id="PF04413"/>
    </source>
</evidence>
<dbReference type="PANTHER" id="PTHR42755">
    <property type="entry name" value="3-DEOXY-MANNO-OCTULOSONATE CYTIDYLYLTRANSFERASE"/>
    <property type="match status" value="1"/>
</dbReference>
<comment type="pathway">
    <text evidence="2 10">Bacterial outer membrane biogenesis; LPS core biosynthesis.</text>
</comment>
<dbReference type="AlphaFoldDB" id="A0A347UJ89"/>
<name>A0A347UJ89_9RHOB</name>
<evidence type="ECO:0000256" key="7">
    <source>
        <dbReference type="ARBA" id="ARBA00049183"/>
    </source>
</evidence>
<evidence type="ECO:0000256" key="8">
    <source>
        <dbReference type="PIRSR" id="PIRSR639901-1"/>
    </source>
</evidence>
<reference evidence="12 13" key="1">
    <citation type="submission" date="2018-09" db="EMBL/GenBank/DDBJ databases">
        <title>Profundibacter amoris BAR1 gen. nov., sp. nov., a new member of the Roseobacter clade isolated at Lokis Castle Vent Field on the Arctic Mid-Oceanic Ridge.</title>
        <authorList>
            <person name="Le Moine Bauer S."/>
            <person name="Sjoeberg A.G."/>
            <person name="L'Haridon S."/>
            <person name="Stokke R."/>
            <person name="Roalkvam I."/>
            <person name="Steen I.H."/>
            <person name="Dahle H."/>
        </authorList>
    </citation>
    <scope>NUCLEOTIDE SEQUENCE [LARGE SCALE GENOMIC DNA]</scope>
    <source>
        <strain evidence="12 13">BAR1</strain>
    </source>
</reference>
<feature type="domain" description="3-deoxy-D-manno-octulosonic-acid transferase N-terminal" evidence="11">
    <location>
        <begin position="55"/>
        <end position="232"/>
    </location>
</feature>
<dbReference type="InterPro" id="IPR039901">
    <property type="entry name" value="Kdotransferase"/>
</dbReference>
<comment type="catalytic activity">
    <reaction evidence="7 10">
        <text>lipid IVA (E. coli) + CMP-3-deoxy-beta-D-manno-octulosonate = alpha-Kdo-(2-&gt;6)-lipid IVA (E. coli) + CMP + H(+)</text>
        <dbReference type="Rhea" id="RHEA:28066"/>
        <dbReference type="ChEBI" id="CHEBI:15378"/>
        <dbReference type="ChEBI" id="CHEBI:58603"/>
        <dbReference type="ChEBI" id="CHEBI:60364"/>
        <dbReference type="ChEBI" id="CHEBI:60377"/>
        <dbReference type="ChEBI" id="CHEBI:85987"/>
        <dbReference type="EC" id="2.4.99.12"/>
    </reaction>
</comment>
<feature type="site" description="Transition state stabilizer" evidence="9">
    <location>
        <position position="231"/>
    </location>
</feature>
<sequence length="441" mass="48238">MKPSGPARCKKSFATLANPPKSALLGLYLAASPLIRLIARRHLEKRVLRGKEDGQRYREKLGLTDVPRPDGPLVWMHAVGVGELLALPALIREMQARDPALNFLLTSSAKTSAQAIEHNLPPRTIHQFLPLDTRAYVRRFLDHWQPQLSVWAERDIWPVFLTEIERRGIPLALINGRMSRESASKKQRAKAMFAALYVKFRFIEVQDIESAEGFASLGVPADKITVTGTLKAGADPLADQPDKRAEMEQTLSGRPVWLAASTHPEDEIAVFKAQRKILETAPDTCLILAPRDPSRATRILNHALDLGFDAAILDGPDSLKDAQIAIIDRIGELGLWFRLADHCFIGGSIAPVGGHNPYEPARLDCAITHGPNVQNFTDDYAAFHAAGAARQVTDGETLAAAMLDPALTDLRPAAAKVADAGRQAVVRTAERLLGVMNVNSN</sequence>
<dbReference type="UniPathway" id="UPA00958"/>
<dbReference type="Proteomes" id="UP000261704">
    <property type="component" value="Chromosome"/>
</dbReference>
<feature type="site" description="Transition state stabilizer" evidence="9">
    <location>
        <position position="153"/>
    </location>
</feature>
<keyword evidence="5 10" id="KW-0808">Transferase</keyword>
<proteinExistence type="inferred from homology"/>
<evidence type="ECO:0000256" key="2">
    <source>
        <dbReference type="ARBA" id="ARBA00004713"/>
    </source>
</evidence>
<keyword evidence="10" id="KW-0448">Lipopolysaccharide biosynthesis</keyword>
<dbReference type="KEGG" id="pamo:BAR1_13865"/>
<protein>
    <recommendedName>
        <fullName evidence="4 10">3-deoxy-D-manno-octulosonic acid transferase</fullName>
        <shortName evidence="10">Kdo transferase</shortName>
        <ecNumber evidence="3 10">2.4.99.12</ecNumber>
    </recommendedName>
    <alternativeName>
        <fullName evidence="6 10">Lipid IV(A) 3-deoxy-D-manno-octulosonic acid transferase</fullName>
    </alternativeName>
</protein>
<organism evidence="12 13">
    <name type="scientific">Profundibacter amoris</name>
    <dbReference type="NCBI Taxonomy" id="2171755"/>
    <lineage>
        <taxon>Bacteria</taxon>
        <taxon>Pseudomonadati</taxon>
        <taxon>Pseudomonadota</taxon>
        <taxon>Alphaproteobacteria</taxon>
        <taxon>Rhodobacterales</taxon>
        <taxon>Paracoccaceae</taxon>
        <taxon>Profundibacter</taxon>
    </lineage>
</organism>
<feature type="active site" description="Proton acceptor" evidence="8">
    <location>
        <position position="83"/>
    </location>
</feature>
<keyword evidence="10" id="KW-1003">Cell membrane</keyword>
<dbReference type="Gene3D" id="3.40.50.2000">
    <property type="entry name" value="Glycogen Phosphorylase B"/>
    <property type="match status" value="1"/>
</dbReference>
<dbReference type="InterPro" id="IPR038107">
    <property type="entry name" value="Glycos_transf_N_sf"/>
</dbReference>